<dbReference type="Pfam" id="PF09312">
    <property type="entry name" value="SurA_N"/>
    <property type="match status" value="1"/>
</dbReference>
<dbReference type="GO" id="GO:0043165">
    <property type="term" value="P:Gram-negative-bacterium-type cell outer membrane assembly"/>
    <property type="evidence" value="ECO:0007669"/>
    <property type="project" value="InterPro"/>
</dbReference>
<feature type="domain" description="PpiC" evidence="8">
    <location>
        <begin position="279"/>
        <end position="377"/>
    </location>
</feature>
<dbReference type="EMBL" id="QJKI01000021">
    <property type="protein sequence ID" value="PXX76778.1"/>
    <property type="molecule type" value="Genomic_DNA"/>
</dbReference>
<keyword evidence="6 7" id="KW-0413">Isomerase</keyword>
<evidence type="ECO:0000256" key="4">
    <source>
        <dbReference type="ARBA" id="ARBA00023110"/>
    </source>
</evidence>
<dbReference type="OrthoDB" id="14196at2"/>
<accession>A0A318KJJ6</accession>
<dbReference type="PROSITE" id="PS50198">
    <property type="entry name" value="PPIC_PPIASE_2"/>
    <property type="match status" value="2"/>
</dbReference>
<keyword evidence="5 7" id="KW-0143">Chaperone</keyword>
<dbReference type="Gene3D" id="3.10.50.40">
    <property type="match status" value="2"/>
</dbReference>
<comment type="domain">
    <text evidence="7">The PPIase activity resides only in the second parvulin domain. The N-terminal region and the C-terminal tail are necessary and sufficient for the chaperone activity of SurA. The PPIase activity is dispensable for SurA to function as a chaperone. The N-terminal region and the C-terminal tail are also required for porin recognition.</text>
</comment>
<comment type="subcellular location">
    <subcellularLocation>
        <location evidence="7">Periplasm</location>
    </subcellularLocation>
    <text evidence="7">Is capable of associating with the outer membrane.</text>
</comment>
<dbReference type="PANTHER" id="PTHR47637:SF1">
    <property type="entry name" value="CHAPERONE SURA"/>
    <property type="match status" value="1"/>
</dbReference>
<name>A0A318KJJ6_9NEIS</name>
<dbReference type="GO" id="GO:0030288">
    <property type="term" value="C:outer membrane-bounded periplasmic space"/>
    <property type="evidence" value="ECO:0007669"/>
    <property type="project" value="InterPro"/>
</dbReference>
<proteinExistence type="inferred from homology"/>
<dbReference type="HAMAP" id="MF_01183">
    <property type="entry name" value="Chaperone_SurA"/>
    <property type="match status" value="1"/>
</dbReference>
<reference evidence="9 10" key="1">
    <citation type="submission" date="2018-05" db="EMBL/GenBank/DDBJ databases">
        <title>Genomic Encyclopedia of Type Strains, Phase IV (KMG-IV): sequencing the most valuable type-strain genomes for metagenomic binning, comparative biology and taxonomic classification.</title>
        <authorList>
            <person name="Goeker M."/>
        </authorList>
    </citation>
    <scope>NUCLEOTIDE SEQUENCE [LARGE SCALE GENOMIC DNA]</scope>
    <source>
        <strain evidence="9 10">DSM 29661</strain>
    </source>
</reference>
<organism evidence="9 10">
    <name type="scientific">Rivihabitans pingtungensis</name>
    <dbReference type="NCBI Taxonomy" id="1054498"/>
    <lineage>
        <taxon>Bacteria</taxon>
        <taxon>Pseudomonadati</taxon>
        <taxon>Pseudomonadota</taxon>
        <taxon>Betaproteobacteria</taxon>
        <taxon>Neisseriales</taxon>
        <taxon>Aquaspirillaceae</taxon>
        <taxon>Rivihabitans</taxon>
    </lineage>
</organism>
<dbReference type="GO" id="GO:0006457">
    <property type="term" value="P:protein folding"/>
    <property type="evidence" value="ECO:0007669"/>
    <property type="project" value="UniProtKB-UniRule"/>
</dbReference>
<evidence type="ECO:0000313" key="10">
    <source>
        <dbReference type="Proteomes" id="UP000247555"/>
    </source>
</evidence>
<evidence type="ECO:0000256" key="1">
    <source>
        <dbReference type="ARBA" id="ARBA00022729"/>
    </source>
</evidence>
<dbReference type="InterPro" id="IPR050280">
    <property type="entry name" value="OMP_Chaperone_SurA"/>
</dbReference>
<evidence type="ECO:0000256" key="3">
    <source>
        <dbReference type="ARBA" id="ARBA00022764"/>
    </source>
</evidence>
<evidence type="ECO:0000256" key="7">
    <source>
        <dbReference type="HAMAP-Rule" id="MF_01183"/>
    </source>
</evidence>
<keyword evidence="1 7" id="KW-0732">Signal</keyword>
<dbReference type="GO" id="GO:0051082">
    <property type="term" value="F:unfolded protein binding"/>
    <property type="evidence" value="ECO:0007669"/>
    <property type="project" value="UniProtKB-UniRule"/>
</dbReference>
<evidence type="ECO:0000313" key="9">
    <source>
        <dbReference type="EMBL" id="PXX76778.1"/>
    </source>
</evidence>
<evidence type="ECO:0000256" key="5">
    <source>
        <dbReference type="ARBA" id="ARBA00023186"/>
    </source>
</evidence>
<dbReference type="Gene3D" id="1.10.4030.10">
    <property type="entry name" value="Porin chaperone SurA, peptide-binding domain"/>
    <property type="match status" value="1"/>
</dbReference>
<feature type="chain" id="PRO_5016470937" description="Chaperone SurA" evidence="7">
    <location>
        <begin position="20"/>
        <end position="425"/>
    </location>
</feature>
<dbReference type="SUPFAM" id="SSF109998">
    <property type="entry name" value="Triger factor/SurA peptide-binding domain-like"/>
    <property type="match status" value="1"/>
</dbReference>
<dbReference type="Pfam" id="PF00639">
    <property type="entry name" value="Rotamase"/>
    <property type="match status" value="2"/>
</dbReference>
<dbReference type="InterPro" id="IPR000297">
    <property type="entry name" value="PPIase_PpiC"/>
</dbReference>
<keyword evidence="4 7" id="KW-0697">Rotamase</keyword>
<evidence type="ECO:0000256" key="6">
    <source>
        <dbReference type="ARBA" id="ARBA00023235"/>
    </source>
</evidence>
<dbReference type="EC" id="5.2.1.8" evidence="7"/>
<dbReference type="GO" id="GO:0050821">
    <property type="term" value="P:protein stabilization"/>
    <property type="evidence" value="ECO:0007669"/>
    <property type="project" value="InterPro"/>
</dbReference>
<dbReference type="GO" id="GO:0042277">
    <property type="term" value="F:peptide binding"/>
    <property type="evidence" value="ECO:0007669"/>
    <property type="project" value="InterPro"/>
</dbReference>
<sequence length="425" mass="47831" precursor="true">MKKLLIAALLATAFAQAGAAVREADRIVAVVNKDVITEVGLRQRVAEAQAMLKKQNVPLPPAEVLRTQVFEQMVTESVQLQYAEQTGLRLDDAELERTLTRIAESNKLSPEAFRERLKREGTDLNQFREQVRREVMLDRLREREVDNKVVVTDAEADLFMKSAVNANRSEYHLAHILVSLPEQATPQVLEGRARRAEEALQKVRAGGNFAQLAASYSDARDAMSGGELGWRPASQLPAEFVRELDQLKAGGVTPILRSASGLHIFKLLDKRSGGQSHVIEQIQARHILIKTNEAISEADAKRRILQIRDRLQSGMKFEEAARLYSEDASANRGGDLGWLAQGDTVPEFERVMLALKPGVLSEPVRSPFGWHLIEVIGRRNQDVGAERDVQAVKREIRTRKAEQQYQDWIRQLRDSAHVENYLNEQ</sequence>
<comment type="catalytic activity">
    <reaction evidence="7">
        <text>[protein]-peptidylproline (omega=180) = [protein]-peptidylproline (omega=0)</text>
        <dbReference type="Rhea" id="RHEA:16237"/>
        <dbReference type="Rhea" id="RHEA-COMP:10747"/>
        <dbReference type="Rhea" id="RHEA-COMP:10748"/>
        <dbReference type="ChEBI" id="CHEBI:83833"/>
        <dbReference type="ChEBI" id="CHEBI:83834"/>
        <dbReference type="EC" id="5.2.1.8"/>
    </reaction>
</comment>
<dbReference type="InterPro" id="IPR023058">
    <property type="entry name" value="PPIase_PpiC_CS"/>
</dbReference>
<comment type="function">
    <text evidence="7">Chaperone involved in the correct folding and assembly of outer membrane proteins. Recognizes specific patterns of aromatic residues and the orientation of their side chains, which are found more frequently in integral outer membrane proteins. May act in both early periplasmic and late outer membrane-associated steps of protein maturation.</text>
</comment>
<dbReference type="InterPro" id="IPR015391">
    <property type="entry name" value="SurA_N"/>
</dbReference>
<keyword evidence="3 7" id="KW-0574">Periplasm</keyword>
<keyword evidence="2 7" id="KW-0677">Repeat</keyword>
<gene>
    <name evidence="7" type="primary">surA</name>
    <name evidence="9" type="ORF">DFR34_12132</name>
</gene>
<dbReference type="PANTHER" id="PTHR47637">
    <property type="entry name" value="CHAPERONE SURA"/>
    <property type="match status" value="1"/>
</dbReference>
<dbReference type="RefSeq" id="WP_110391634.1">
    <property type="nucleotide sequence ID" value="NZ_QJKI01000021.1"/>
</dbReference>
<dbReference type="Proteomes" id="UP000247555">
    <property type="component" value="Unassembled WGS sequence"/>
</dbReference>
<dbReference type="SUPFAM" id="SSF54534">
    <property type="entry name" value="FKBP-like"/>
    <property type="match status" value="2"/>
</dbReference>
<keyword evidence="10" id="KW-1185">Reference proteome</keyword>
<comment type="caution">
    <text evidence="9">The sequence shown here is derived from an EMBL/GenBank/DDBJ whole genome shotgun (WGS) entry which is preliminary data.</text>
</comment>
<evidence type="ECO:0000256" key="2">
    <source>
        <dbReference type="ARBA" id="ARBA00022737"/>
    </source>
</evidence>
<dbReference type="InterPro" id="IPR023034">
    <property type="entry name" value="PPIase_SurA"/>
</dbReference>
<feature type="domain" description="PpiC" evidence="8">
    <location>
        <begin position="168"/>
        <end position="269"/>
    </location>
</feature>
<evidence type="ECO:0000259" key="8">
    <source>
        <dbReference type="PROSITE" id="PS50198"/>
    </source>
</evidence>
<dbReference type="InterPro" id="IPR027304">
    <property type="entry name" value="Trigger_fact/SurA_dom_sf"/>
</dbReference>
<dbReference type="AlphaFoldDB" id="A0A318KJJ6"/>
<dbReference type="InterPro" id="IPR046357">
    <property type="entry name" value="PPIase_dom_sf"/>
</dbReference>
<dbReference type="GO" id="GO:0003755">
    <property type="term" value="F:peptidyl-prolyl cis-trans isomerase activity"/>
    <property type="evidence" value="ECO:0007669"/>
    <property type="project" value="UniProtKB-UniRule"/>
</dbReference>
<dbReference type="PROSITE" id="PS01096">
    <property type="entry name" value="PPIC_PPIASE_1"/>
    <property type="match status" value="1"/>
</dbReference>
<protein>
    <recommendedName>
        <fullName evidence="7">Chaperone SurA</fullName>
    </recommendedName>
    <alternativeName>
        <fullName evidence="7">Peptidyl-prolyl cis-trans isomerase SurA</fullName>
        <shortName evidence="7">PPIase SurA</shortName>
        <ecNumber evidence="7">5.2.1.8</ecNumber>
    </alternativeName>
    <alternativeName>
        <fullName evidence="7">Rotamase SurA</fullName>
    </alternativeName>
</protein>
<feature type="signal peptide" evidence="7">
    <location>
        <begin position="1"/>
        <end position="19"/>
    </location>
</feature>